<comment type="caution">
    <text evidence="2">The sequence shown here is derived from an EMBL/GenBank/DDBJ whole genome shotgun (WGS) entry which is preliminary data.</text>
</comment>
<evidence type="ECO:0000313" key="2">
    <source>
        <dbReference type="EMBL" id="KAK4788281.1"/>
    </source>
</evidence>
<protein>
    <submittedName>
        <fullName evidence="2">Uncharacterized protein</fullName>
    </submittedName>
</protein>
<organism evidence="2 3">
    <name type="scientific">Trapa natans</name>
    <name type="common">Water chestnut</name>
    <dbReference type="NCBI Taxonomy" id="22666"/>
    <lineage>
        <taxon>Eukaryota</taxon>
        <taxon>Viridiplantae</taxon>
        <taxon>Streptophyta</taxon>
        <taxon>Embryophyta</taxon>
        <taxon>Tracheophyta</taxon>
        <taxon>Spermatophyta</taxon>
        <taxon>Magnoliopsida</taxon>
        <taxon>eudicotyledons</taxon>
        <taxon>Gunneridae</taxon>
        <taxon>Pentapetalae</taxon>
        <taxon>rosids</taxon>
        <taxon>malvids</taxon>
        <taxon>Myrtales</taxon>
        <taxon>Lythraceae</taxon>
        <taxon>Trapa</taxon>
    </lineage>
</organism>
<name>A0AAN7R5Q1_TRANT</name>
<dbReference type="AlphaFoldDB" id="A0AAN7R5Q1"/>
<accession>A0AAN7R5Q1</accession>
<sequence length="83" mass="9661">MGAHTAKQQLRHSAAVRVNKRRRETVPEVEEPEVIIKSTSKFLNKSFLRKVAHVQEFPRTLDDPVRADPYTRYPHLIIIIICN</sequence>
<feature type="region of interest" description="Disordered" evidence="1">
    <location>
        <begin position="1"/>
        <end position="23"/>
    </location>
</feature>
<evidence type="ECO:0000256" key="1">
    <source>
        <dbReference type="SAM" id="MobiDB-lite"/>
    </source>
</evidence>
<reference evidence="2 3" key="1">
    <citation type="journal article" date="2023" name="Hortic Res">
        <title>Pangenome of water caltrop reveals structural variations and asymmetric subgenome divergence after allopolyploidization.</title>
        <authorList>
            <person name="Zhang X."/>
            <person name="Chen Y."/>
            <person name="Wang L."/>
            <person name="Yuan Y."/>
            <person name="Fang M."/>
            <person name="Shi L."/>
            <person name="Lu R."/>
            <person name="Comes H.P."/>
            <person name="Ma Y."/>
            <person name="Chen Y."/>
            <person name="Huang G."/>
            <person name="Zhou Y."/>
            <person name="Zheng Z."/>
            <person name="Qiu Y."/>
        </authorList>
    </citation>
    <scope>NUCLEOTIDE SEQUENCE [LARGE SCALE GENOMIC DNA]</scope>
    <source>
        <strain evidence="2">F231</strain>
    </source>
</reference>
<dbReference type="Proteomes" id="UP001346149">
    <property type="component" value="Unassembled WGS sequence"/>
</dbReference>
<dbReference type="PANTHER" id="PTHR33919">
    <property type="entry name" value="OS09G0127700 PROTEIN"/>
    <property type="match status" value="1"/>
</dbReference>
<proteinExistence type="predicted"/>
<evidence type="ECO:0000313" key="3">
    <source>
        <dbReference type="Proteomes" id="UP001346149"/>
    </source>
</evidence>
<keyword evidence="3" id="KW-1185">Reference proteome</keyword>
<dbReference type="PANTHER" id="PTHR33919:SF9">
    <property type="entry name" value="RIBOSOME BIOGENESIS NEP1-LIKE PROTEIN"/>
    <property type="match status" value="1"/>
</dbReference>
<dbReference type="EMBL" id="JAXQNO010000011">
    <property type="protein sequence ID" value="KAK4788281.1"/>
    <property type="molecule type" value="Genomic_DNA"/>
</dbReference>
<gene>
    <name evidence="2" type="ORF">SAY86_019600</name>
</gene>